<dbReference type="RefSeq" id="WP_177269595.1">
    <property type="nucleotide sequence ID" value="NZ_JACRTA010000001.1"/>
</dbReference>
<feature type="transmembrane region" description="Helical" evidence="5">
    <location>
        <begin position="32"/>
        <end position="55"/>
    </location>
</feature>
<dbReference type="PIRSF" id="PIRSF006060">
    <property type="entry name" value="AA_transporter"/>
    <property type="match status" value="1"/>
</dbReference>
<dbReference type="EMBL" id="JACRTA010000001">
    <property type="protein sequence ID" value="MBC8567513.1"/>
    <property type="molecule type" value="Genomic_DNA"/>
</dbReference>
<feature type="transmembrane region" description="Helical" evidence="5">
    <location>
        <begin position="383"/>
        <end position="402"/>
    </location>
</feature>
<feature type="transmembrane region" description="Helical" evidence="5">
    <location>
        <begin position="216"/>
        <end position="235"/>
    </location>
</feature>
<feature type="transmembrane region" description="Helical" evidence="5">
    <location>
        <begin position="439"/>
        <end position="459"/>
    </location>
</feature>
<feature type="transmembrane region" description="Helical" evidence="5">
    <location>
        <begin position="102"/>
        <end position="124"/>
    </location>
</feature>
<feature type="transmembrane region" description="Helical" evidence="5">
    <location>
        <begin position="255"/>
        <end position="275"/>
    </location>
</feature>
<comment type="caution">
    <text evidence="7">The sequence shown here is derived from an EMBL/GenBank/DDBJ whole genome shotgun (WGS) entry which is preliminary data.</text>
</comment>
<dbReference type="Proteomes" id="UP000610862">
    <property type="component" value="Unassembled WGS sequence"/>
</dbReference>
<keyword evidence="3 5" id="KW-1133">Transmembrane helix</keyword>
<feature type="transmembrane region" description="Helical" evidence="5">
    <location>
        <begin position="61"/>
        <end position="81"/>
    </location>
</feature>
<dbReference type="InterPro" id="IPR004841">
    <property type="entry name" value="AA-permease/SLC12A_dom"/>
</dbReference>
<evidence type="ECO:0000256" key="5">
    <source>
        <dbReference type="SAM" id="Phobius"/>
    </source>
</evidence>
<name>A0A926I8V8_9FIRM</name>
<dbReference type="InterPro" id="IPR050367">
    <property type="entry name" value="APC_superfamily"/>
</dbReference>
<accession>A0A926I8V8</accession>
<feature type="transmembrane region" description="Helical" evidence="5">
    <location>
        <begin position="295"/>
        <end position="322"/>
    </location>
</feature>
<evidence type="ECO:0000256" key="1">
    <source>
        <dbReference type="ARBA" id="ARBA00004141"/>
    </source>
</evidence>
<dbReference type="AlphaFoldDB" id="A0A926I8V8"/>
<evidence type="ECO:0000313" key="8">
    <source>
        <dbReference type="Proteomes" id="UP000610862"/>
    </source>
</evidence>
<reference evidence="7" key="1">
    <citation type="submission" date="2020-08" db="EMBL/GenBank/DDBJ databases">
        <title>Genome public.</title>
        <authorList>
            <person name="Liu C."/>
            <person name="Sun Q."/>
        </authorList>
    </citation>
    <scope>NUCLEOTIDE SEQUENCE</scope>
    <source>
        <strain evidence="7">NSJ-24</strain>
    </source>
</reference>
<keyword evidence="8" id="KW-1185">Reference proteome</keyword>
<evidence type="ECO:0000256" key="3">
    <source>
        <dbReference type="ARBA" id="ARBA00022989"/>
    </source>
</evidence>
<feature type="domain" description="Amino acid permease/ SLC12A" evidence="6">
    <location>
        <begin position="35"/>
        <end position="429"/>
    </location>
</feature>
<keyword evidence="2 5" id="KW-0812">Transmembrane</keyword>
<comment type="subcellular location">
    <subcellularLocation>
        <location evidence="1">Membrane</location>
        <topology evidence="1">Multi-pass membrane protein</topology>
    </subcellularLocation>
</comment>
<evidence type="ECO:0000313" key="7">
    <source>
        <dbReference type="EMBL" id="MBC8567513.1"/>
    </source>
</evidence>
<feature type="transmembrane region" description="Helical" evidence="5">
    <location>
        <begin position="357"/>
        <end position="377"/>
    </location>
</feature>
<organism evidence="7 8">
    <name type="scientific">Lentihominibacter hominis</name>
    <dbReference type="NCBI Taxonomy" id="2763645"/>
    <lineage>
        <taxon>Bacteria</taxon>
        <taxon>Bacillati</taxon>
        <taxon>Bacillota</taxon>
        <taxon>Clostridia</taxon>
        <taxon>Peptostreptococcales</taxon>
        <taxon>Anaerovoracaceae</taxon>
        <taxon>Lentihominibacter</taxon>
    </lineage>
</organism>
<feature type="transmembrane region" description="Helical" evidence="5">
    <location>
        <begin position="171"/>
        <end position="191"/>
    </location>
</feature>
<dbReference type="Pfam" id="PF00324">
    <property type="entry name" value="AA_permease"/>
    <property type="match status" value="1"/>
</dbReference>
<dbReference type="Gene3D" id="1.20.1740.10">
    <property type="entry name" value="Amino acid/polyamine transporter I"/>
    <property type="match status" value="1"/>
</dbReference>
<feature type="transmembrane region" description="Helical" evidence="5">
    <location>
        <begin position="414"/>
        <end position="433"/>
    </location>
</feature>
<sequence length="470" mass="51410">MSNNEINNNIENSGGNLDKFHYKQELNRVMKLPSVVFFGIAYMAPITIFSTYGLVCGMTHGMLALTYTVATLAMMFTALSYRHMVRAFPIAGSVYTYTQRSINPHIGFMAGWGILLDYILLPMFNYVTLSLYMNILIPQIPTTAWIAVFIVIVTVVNLFGMNFTKIFNNTLIIIQLVFVVAVVIFSLKYIFGGGGLGTILDPSAFFNAEEFAKPEVGWATIFSGASILCMSFLGFDSVTTIAEETVEPEKTIGRALLITCFAAGGSFIVMSYIMQSAWPEAWFSFENPDSGAYEYMFHVLGNVVALIFCAMMVIGATASAVASQASAVRILFGMGRDGLLPKKIFGYVNKKTKIPSINVIIVAVISLSAMILDLSAAASLVNFGALLGFVMVNLSVIAHYFIKGKRRKGADIIKFLICPIIGAVICAVLWINLDSLSKTLGILWLVLGFIALAISTKFFRSLPPDMNLSE</sequence>
<keyword evidence="4 5" id="KW-0472">Membrane</keyword>
<dbReference type="GO" id="GO:0055085">
    <property type="term" value="P:transmembrane transport"/>
    <property type="evidence" value="ECO:0007669"/>
    <property type="project" value="InterPro"/>
</dbReference>
<gene>
    <name evidence="7" type="ORF">H8692_01900</name>
</gene>
<evidence type="ECO:0000259" key="6">
    <source>
        <dbReference type="Pfam" id="PF00324"/>
    </source>
</evidence>
<evidence type="ECO:0000256" key="2">
    <source>
        <dbReference type="ARBA" id="ARBA00022692"/>
    </source>
</evidence>
<dbReference type="GO" id="GO:0016020">
    <property type="term" value="C:membrane"/>
    <property type="evidence" value="ECO:0007669"/>
    <property type="project" value="UniProtKB-SubCell"/>
</dbReference>
<feature type="transmembrane region" description="Helical" evidence="5">
    <location>
        <begin position="136"/>
        <end position="159"/>
    </location>
</feature>
<proteinExistence type="predicted"/>
<dbReference type="PANTHER" id="PTHR42770">
    <property type="entry name" value="AMINO ACID TRANSPORTER-RELATED"/>
    <property type="match status" value="1"/>
</dbReference>
<protein>
    <submittedName>
        <fullName evidence="7">APC family permease</fullName>
    </submittedName>
</protein>
<dbReference type="PANTHER" id="PTHR42770:SF8">
    <property type="entry name" value="PUTRESCINE IMPORTER PUUP"/>
    <property type="match status" value="1"/>
</dbReference>
<evidence type="ECO:0000256" key="4">
    <source>
        <dbReference type="ARBA" id="ARBA00023136"/>
    </source>
</evidence>